<gene>
    <name evidence="1" type="ORF">H6G81_00480</name>
</gene>
<keyword evidence="2" id="KW-1185">Reference proteome</keyword>
<protein>
    <submittedName>
        <fullName evidence="1">Uncharacterized protein</fullName>
    </submittedName>
</protein>
<reference evidence="1 2" key="1">
    <citation type="journal article" date="2020" name="ISME J.">
        <title>Comparative genomics reveals insights into cyanobacterial evolution and habitat adaptation.</title>
        <authorList>
            <person name="Chen M.Y."/>
            <person name="Teng W.K."/>
            <person name="Zhao L."/>
            <person name="Hu C.X."/>
            <person name="Zhou Y.K."/>
            <person name="Han B.P."/>
            <person name="Song L.R."/>
            <person name="Shu W.S."/>
        </authorList>
    </citation>
    <scope>NUCLEOTIDE SEQUENCE [LARGE SCALE GENOMIC DNA]</scope>
    <source>
        <strain evidence="1 2">FACHB-248</strain>
    </source>
</reference>
<evidence type="ECO:0000313" key="2">
    <source>
        <dbReference type="Proteomes" id="UP000660380"/>
    </source>
</evidence>
<sequence>MSQDDVTKLLKSLLQKDAIQVQAWLKTIWTGKEHISNNFNWHGLAQVAASRASENLNLEWAKVAIYVYNFLAVNQPNATAKESFMSSAMTLRAYMISKLGATAGDEILDIKYLVNWFFNDLKISDKDALIKADAWKKMLASKNKKDIQKKLDAELEEFRILRRIKNRLTLFKLLSESNKFSPDKEIAAWLSIQDKLP</sequence>
<comment type="caution">
    <text evidence="1">The sequence shown here is derived from an EMBL/GenBank/DDBJ whole genome shotgun (WGS) entry which is preliminary data.</text>
</comment>
<dbReference type="EMBL" id="JACJTA010000001">
    <property type="protein sequence ID" value="MBD2603031.1"/>
    <property type="molecule type" value="Genomic_DNA"/>
</dbReference>
<name>A0ABR8GIQ1_9CYAN</name>
<dbReference type="RefSeq" id="WP_186227643.1">
    <property type="nucleotide sequence ID" value="NZ_JACJTA010000001.1"/>
</dbReference>
<accession>A0ABR8GIQ1</accession>
<dbReference type="Proteomes" id="UP000660380">
    <property type="component" value="Unassembled WGS sequence"/>
</dbReference>
<proteinExistence type="predicted"/>
<evidence type="ECO:0000313" key="1">
    <source>
        <dbReference type="EMBL" id="MBD2603031.1"/>
    </source>
</evidence>
<organism evidence="1 2">
    <name type="scientific">Scytonema hofmannii FACHB-248</name>
    <dbReference type="NCBI Taxonomy" id="1842502"/>
    <lineage>
        <taxon>Bacteria</taxon>
        <taxon>Bacillati</taxon>
        <taxon>Cyanobacteriota</taxon>
        <taxon>Cyanophyceae</taxon>
        <taxon>Nostocales</taxon>
        <taxon>Scytonemataceae</taxon>
        <taxon>Scytonema</taxon>
    </lineage>
</organism>